<reference key="1">
    <citation type="journal article" date="2007" name="Nature">
        <title>The medaka draft genome and insights into vertebrate genome evolution.</title>
        <authorList>
            <person name="Kasahara M."/>
            <person name="Naruse K."/>
            <person name="Sasaki S."/>
            <person name="Nakatani Y."/>
            <person name="Qu W."/>
            <person name="Ahsan B."/>
            <person name="Yamada T."/>
            <person name="Nagayasu Y."/>
            <person name="Doi K."/>
            <person name="Kasai Y."/>
            <person name="Jindo T."/>
            <person name="Kobayashi D."/>
            <person name="Shimada A."/>
            <person name="Toyoda A."/>
            <person name="Kuroki Y."/>
            <person name="Fujiyama A."/>
            <person name="Sasaki T."/>
            <person name="Shimizu A."/>
            <person name="Asakawa S."/>
            <person name="Shimizu N."/>
            <person name="Hashimoto S."/>
            <person name="Yang J."/>
            <person name="Lee Y."/>
            <person name="Matsushima K."/>
            <person name="Sugano S."/>
            <person name="Sakaizumi M."/>
            <person name="Narita T."/>
            <person name="Ohishi K."/>
            <person name="Haga S."/>
            <person name="Ohta F."/>
            <person name="Nomoto H."/>
            <person name="Nogata K."/>
            <person name="Morishita T."/>
            <person name="Endo T."/>
            <person name="Shin-I T."/>
            <person name="Takeda H."/>
            <person name="Morishita S."/>
            <person name="Kohara Y."/>
        </authorList>
    </citation>
    <scope>NUCLEOTIDE SEQUENCE [LARGE SCALE GENOMIC DNA]</scope>
    <source>
        <strain>Hd-rR</strain>
    </source>
</reference>
<feature type="domain" description="Immunoglobulin V-set" evidence="4">
    <location>
        <begin position="55"/>
        <end position="113"/>
    </location>
</feature>
<dbReference type="PROSITE" id="PS00290">
    <property type="entry name" value="IG_MHC"/>
    <property type="match status" value="1"/>
</dbReference>
<reference evidence="5" key="3">
    <citation type="submission" date="2025-08" db="UniProtKB">
        <authorList>
            <consortium name="Ensembl"/>
        </authorList>
    </citation>
    <scope>IDENTIFICATION</scope>
    <source>
        <strain evidence="5">HSOK</strain>
    </source>
</reference>
<evidence type="ECO:0000313" key="5">
    <source>
        <dbReference type="Ensembl" id="ENSORLP00015034452.1"/>
    </source>
</evidence>
<dbReference type="InterPro" id="IPR013783">
    <property type="entry name" value="Ig-like_fold"/>
</dbReference>
<organism evidence="5 6">
    <name type="scientific">Oryzias latipes</name>
    <name type="common">Japanese rice fish</name>
    <name type="synonym">Japanese killifish</name>
    <dbReference type="NCBI Taxonomy" id="8090"/>
    <lineage>
        <taxon>Eukaryota</taxon>
        <taxon>Metazoa</taxon>
        <taxon>Chordata</taxon>
        <taxon>Craniata</taxon>
        <taxon>Vertebrata</taxon>
        <taxon>Euteleostomi</taxon>
        <taxon>Actinopterygii</taxon>
        <taxon>Neopterygii</taxon>
        <taxon>Teleostei</taxon>
        <taxon>Neoteleostei</taxon>
        <taxon>Acanthomorphata</taxon>
        <taxon>Ovalentaria</taxon>
        <taxon>Atherinomorphae</taxon>
        <taxon>Beloniformes</taxon>
        <taxon>Adrianichthyidae</taxon>
        <taxon>Oryziinae</taxon>
        <taxon>Oryzias</taxon>
    </lineage>
</organism>
<dbReference type="Gene3D" id="2.60.40.10">
    <property type="entry name" value="Immunoglobulins"/>
    <property type="match status" value="1"/>
</dbReference>
<keyword evidence="3" id="KW-0812">Transmembrane</keyword>
<dbReference type="InterPro" id="IPR036179">
    <property type="entry name" value="Ig-like_dom_sf"/>
</dbReference>
<dbReference type="Pfam" id="PF07686">
    <property type="entry name" value="V-set"/>
    <property type="match status" value="1"/>
</dbReference>
<evidence type="ECO:0000259" key="4">
    <source>
        <dbReference type="Pfam" id="PF07686"/>
    </source>
</evidence>
<dbReference type="Ensembl" id="ENSORLT00015035546.1">
    <property type="protein sequence ID" value="ENSORLP00015034452.1"/>
    <property type="gene ID" value="ENSORLG00015020464.1"/>
</dbReference>
<accession>A0A3P9JR79</accession>
<evidence type="ECO:0000256" key="2">
    <source>
        <dbReference type="SAM" id="MobiDB-lite"/>
    </source>
</evidence>
<name>A0A3P9JR79_ORYLA</name>
<dbReference type="InterPro" id="IPR013106">
    <property type="entry name" value="Ig_V-set"/>
</dbReference>
<dbReference type="Proteomes" id="UP000265200">
    <property type="component" value="Chromosome 18"/>
</dbReference>
<proteinExistence type="predicted"/>
<evidence type="ECO:0000313" key="6">
    <source>
        <dbReference type="Proteomes" id="UP000265200"/>
    </source>
</evidence>
<keyword evidence="1" id="KW-0393">Immunoglobulin domain</keyword>
<dbReference type="AlphaFoldDB" id="A0A3P9JR79"/>
<keyword evidence="3" id="KW-0472">Membrane</keyword>
<feature type="region of interest" description="Disordered" evidence="2">
    <location>
        <begin position="115"/>
        <end position="139"/>
    </location>
</feature>
<evidence type="ECO:0000256" key="3">
    <source>
        <dbReference type="SAM" id="Phobius"/>
    </source>
</evidence>
<dbReference type="SUPFAM" id="SSF48726">
    <property type="entry name" value="Immunoglobulin"/>
    <property type="match status" value="1"/>
</dbReference>
<dbReference type="InterPro" id="IPR003006">
    <property type="entry name" value="Ig/MHC_CS"/>
</dbReference>
<reference evidence="5" key="4">
    <citation type="submission" date="2025-09" db="UniProtKB">
        <authorList>
            <consortium name="Ensembl"/>
        </authorList>
    </citation>
    <scope>IDENTIFICATION</scope>
    <source>
        <strain evidence="5">HSOK</strain>
    </source>
</reference>
<reference evidence="5 6" key="2">
    <citation type="submission" date="2017-04" db="EMBL/GenBank/DDBJ databases">
        <title>CpG methylation of centromeres and impact of large insertions on vertebrate speciation.</title>
        <authorList>
            <person name="Ichikawa K."/>
            <person name="Yoshimura J."/>
            <person name="Morishita S."/>
        </authorList>
    </citation>
    <scope>NUCLEOTIDE SEQUENCE</scope>
    <source>
        <strain evidence="5 6">HSOK</strain>
    </source>
</reference>
<feature type="transmembrane region" description="Helical" evidence="3">
    <location>
        <begin position="6"/>
        <end position="25"/>
    </location>
</feature>
<protein>
    <recommendedName>
        <fullName evidence="4">Immunoglobulin V-set domain-containing protein</fullName>
    </recommendedName>
</protein>
<sequence length="148" mass="16049">MRKSTLAFGALRFSAVHGIMWLWMFTNITASLKKNACRKVGKCLSVSGGVDLDGQHESFRNRVFLKDSERMKDGDLSVVLKNVSMKDTGTYQCRVRHENGDPLILISSIHLSVVPPGDPSPGDPSPGDPSPGDPSPGEQCLCSCLMSE</sequence>
<evidence type="ECO:0000256" key="1">
    <source>
        <dbReference type="ARBA" id="ARBA00023319"/>
    </source>
</evidence>
<feature type="compositionally biased region" description="Pro residues" evidence="2">
    <location>
        <begin position="116"/>
        <end position="134"/>
    </location>
</feature>
<keyword evidence="3" id="KW-1133">Transmembrane helix</keyword>